<comment type="caution">
    <text evidence="3">The sequence shown here is derived from an EMBL/GenBank/DDBJ whole genome shotgun (WGS) entry which is preliminary data.</text>
</comment>
<dbReference type="Pfam" id="PF20233">
    <property type="entry name" value="DUF6590"/>
    <property type="match status" value="1"/>
</dbReference>
<evidence type="ECO:0000256" key="1">
    <source>
        <dbReference type="SAM" id="MobiDB-lite"/>
    </source>
</evidence>
<evidence type="ECO:0000259" key="2">
    <source>
        <dbReference type="Pfam" id="PF20233"/>
    </source>
</evidence>
<keyword evidence="4" id="KW-1185">Reference proteome</keyword>
<dbReference type="AlphaFoldDB" id="A0AAE0WN01"/>
<feature type="region of interest" description="Disordered" evidence="1">
    <location>
        <begin position="89"/>
        <end position="108"/>
    </location>
</feature>
<feature type="compositionally biased region" description="Low complexity" evidence="1">
    <location>
        <begin position="18"/>
        <end position="29"/>
    </location>
</feature>
<gene>
    <name evidence="3" type="ORF">LTR78_005397</name>
</gene>
<feature type="domain" description="DUF6590" evidence="2">
    <location>
        <begin position="152"/>
        <end position="289"/>
    </location>
</feature>
<name>A0AAE0WN01_9PEZI</name>
<accession>A0AAE0WN01</accession>
<protein>
    <recommendedName>
        <fullName evidence="2">DUF6590 domain-containing protein</fullName>
    </recommendedName>
</protein>
<dbReference type="EMBL" id="JAUTXT010000018">
    <property type="protein sequence ID" value="KAK3674675.1"/>
    <property type="molecule type" value="Genomic_DNA"/>
</dbReference>
<dbReference type="Proteomes" id="UP001274830">
    <property type="component" value="Unassembled WGS sequence"/>
</dbReference>
<dbReference type="InterPro" id="IPR046497">
    <property type="entry name" value="DUF6590"/>
</dbReference>
<proteinExistence type="predicted"/>
<sequence>MVFNAKGANATAGSTISAAPAARTTPQQQMSTRGAVNISRAPGAQSPANSPWSSGRTNLLKQTLAKSRAPTQINAAASTAALASQIGQMNLGSPPAQTPWDPSQGPTHSNVDLQSMAAWRAKAAPQSFAGSAVTTRYACYNVLCRSSGWNRSNFRKGDVIAIPFHTANTNPHVDPNDPALGKTIWGPVYSKRRMVIVLWIHERDMFCLPLFTHNHTGLSGKGKHILHEYVSLKNKGDRAHVQQGLYPPVEVDAYKRPMDKGTAIQLTGGLRVSCNDDVTLAGRVTKAWVD</sequence>
<organism evidence="3 4">
    <name type="scientific">Recurvomyces mirabilis</name>
    <dbReference type="NCBI Taxonomy" id="574656"/>
    <lineage>
        <taxon>Eukaryota</taxon>
        <taxon>Fungi</taxon>
        <taxon>Dikarya</taxon>
        <taxon>Ascomycota</taxon>
        <taxon>Pezizomycotina</taxon>
        <taxon>Dothideomycetes</taxon>
        <taxon>Dothideomycetidae</taxon>
        <taxon>Mycosphaerellales</taxon>
        <taxon>Teratosphaeriaceae</taxon>
        <taxon>Recurvomyces</taxon>
    </lineage>
</organism>
<reference evidence="3" key="1">
    <citation type="submission" date="2023-07" db="EMBL/GenBank/DDBJ databases">
        <title>Black Yeasts Isolated from many extreme environments.</title>
        <authorList>
            <person name="Coleine C."/>
            <person name="Stajich J.E."/>
            <person name="Selbmann L."/>
        </authorList>
    </citation>
    <scope>NUCLEOTIDE SEQUENCE</scope>
    <source>
        <strain evidence="3">CCFEE 5485</strain>
    </source>
</reference>
<evidence type="ECO:0000313" key="4">
    <source>
        <dbReference type="Proteomes" id="UP001274830"/>
    </source>
</evidence>
<feature type="region of interest" description="Disordered" evidence="1">
    <location>
        <begin position="1"/>
        <end position="34"/>
    </location>
</feature>
<evidence type="ECO:0000313" key="3">
    <source>
        <dbReference type="EMBL" id="KAK3674675.1"/>
    </source>
</evidence>